<dbReference type="SUPFAM" id="SSF51998">
    <property type="entry name" value="PFL-like glycyl radical enzymes"/>
    <property type="match status" value="1"/>
</dbReference>
<name>A0ABS4BB42_9GAMM</name>
<sequence>MSFTDTCQRIVRDPLLSPAQKRHALALAAENALPYPELPATVQEAMARGVLCDMFEGHAPHKPRYVLPDYEKFLRQGSAWLELAPPRDFDEALDALRILYHHVPSVTGMPVWLGRLDQLLLPFVGALDDETLHHKLKAFWIYLDRVLPDAFMHVNIGPDDNRLCRLILRIDGELQQAAPNLSLFHDPAQTPDSLLLQGVENIALCSKPHIVNYPLHRDTFDRRGFGIVSCYNALPLGGGANTLVRLSLRAVAEQSAGVEDCMERMLPHHCEQASLLIEARAAFLHRESGFFDSFLVQEGLIEEGRFVPMFGIFGMAEAVNLLMEKAGLPGRYGHDEGANRLGHRISARLAELVTSRPQSHAWGGRALLHAQGGLSLDQGVTPGVRIPYGEEPDPASHLLALAPHHGFYPSGISEILTLDPTIRQNPQALLQLCKGAFALGMREFSANVADSDLVRVTGYMIRKRDLARFATEGSRLQTTCLGVEASELTGIRRRQPRVVAVEALLDDHGVR</sequence>
<protein>
    <submittedName>
        <fullName evidence="1">YjjI family glycine radical enzyme</fullName>
    </submittedName>
</protein>
<dbReference type="EMBL" id="JAGIQF010000010">
    <property type="protein sequence ID" value="MBP0604117.1"/>
    <property type="molecule type" value="Genomic_DNA"/>
</dbReference>
<keyword evidence="2" id="KW-1185">Reference proteome</keyword>
<accession>A0ABS4BB42</accession>
<evidence type="ECO:0000313" key="1">
    <source>
        <dbReference type="EMBL" id="MBP0604117.1"/>
    </source>
</evidence>
<evidence type="ECO:0000313" key="2">
    <source>
        <dbReference type="Proteomes" id="UP000666661"/>
    </source>
</evidence>
<organism evidence="1 2">
    <name type="scientific">Aeromonas sanarellii</name>
    <dbReference type="NCBI Taxonomy" id="633415"/>
    <lineage>
        <taxon>Bacteria</taxon>
        <taxon>Pseudomonadati</taxon>
        <taxon>Pseudomonadota</taxon>
        <taxon>Gammaproteobacteria</taxon>
        <taxon>Aeromonadales</taxon>
        <taxon>Aeromonadaceae</taxon>
        <taxon>Aeromonas</taxon>
    </lineage>
</organism>
<dbReference type="InterPro" id="IPR016905">
    <property type="entry name" value="Glycyl_radical_YjjI-like"/>
</dbReference>
<dbReference type="Gene3D" id="3.20.70.20">
    <property type="match status" value="1"/>
</dbReference>
<dbReference type="Pfam" id="PF11230">
    <property type="entry name" value="YjjI-like"/>
    <property type="match status" value="1"/>
</dbReference>
<gene>
    <name evidence="1" type="ORF">J8I01_16560</name>
</gene>
<dbReference type="Proteomes" id="UP000666661">
    <property type="component" value="Unassembled WGS sequence"/>
</dbReference>
<comment type="caution">
    <text evidence="1">The sequence shown here is derived from an EMBL/GenBank/DDBJ whole genome shotgun (WGS) entry which is preliminary data.</text>
</comment>
<dbReference type="NCBIfam" id="TIGR04040">
    <property type="entry name" value="glycyl_YjjI"/>
    <property type="match status" value="1"/>
</dbReference>
<reference evidence="1 2" key="1">
    <citation type="submission" date="2021-03" db="EMBL/GenBank/DDBJ databases">
        <title>Plant growth promoting bacteria isolated from wild legumes nodules and trapping Phaseolus vulgaris L. nodules in the center and southern Mexico.</title>
        <authorList>
            <person name="Estrada P."/>
        </authorList>
    </citation>
    <scope>NUCLEOTIDE SEQUENCE [LARGE SCALE GENOMIC DNA]</scope>
    <source>
        <strain evidence="1 2">MaGu-431</strain>
    </source>
</reference>
<proteinExistence type="predicted"/>
<dbReference type="RefSeq" id="WP_209794750.1">
    <property type="nucleotide sequence ID" value="NZ_JAGIQF010000010.1"/>
</dbReference>
<dbReference type="PIRSF" id="PIRSF028991">
    <property type="entry name" value="Glycl_rad_HI0521_prd"/>
    <property type="match status" value="1"/>
</dbReference>